<protein>
    <submittedName>
        <fullName evidence="3">Alkaline shock response membrane anchor protein AmaP</fullName>
    </submittedName>
</protein>
<feature type="transmembrane region" description="Helical" evidence="2">
    <location>
        <begin position="55"/>
        <end position="77"/>
    </location>
</feature>
<evidence type="ECO:0000256" key="2">
    <source>
        <dbReference type="SAM" id="Phobius"/>
    </source>
</evidence>
<dbReference type="AlphaFoldDB" id="A0AA45LAA3"/>
<keyword evidence="2" id="KW-1133">Transmembrane helix</keyword>
<accession>A0AA45LAA3</accession>
<evidence type="ECO:0000313" key="3">
    <source>
        <dbReference type="EMBL" id="QUF05653.1"/>
    </source>
</evidence>
<keyword evidence="2" id="KW-0472">Membrane</keyword>
<evidence type="ECO:0000313" key="4">
    <source>
        <dbReference type="Proteomes" id="UP000677152"/>
    </source>
</evidence>
<name>A0AA45LAA3_9PSEU</name>
<keyword evidence="2" id="KW-0812">Transmembrane</keyword>
<evidence type="ECO:0000256" key="1">
    <source>
        <dbReference type="SAM" id="MobiDB-lite"/>
    </source>
</evidence>
<feature type="region of interest" description="Disordered" evidence="1">
    <location>
        <begin position="180"/>
        <end position="200"/>
    </location>
</feature>
<dbReference type="Proteomes" id="UP000677152">
    <property type="component" value="Chromosome"/>
</dbReference>
<reference evidence="3" key="1">
    <citation type="submission" date="2021-04" db="EMBL/GenBank/DDBJ databases">
        <title>Genomic sequence of Actinosynnema pretiosum subsp. pretiosum ATCC 31280 (C-14919).</title>
        <authorList>
            <person name="Bai L."/>
            <person name="Wang X."/>
            <person name="Xiao Y."/>
        </authorList>
    </citation>
    <scope>NUCLEOTIDE SEQUENCE</scope>
    <source>
        <strain evidence="3">ATCC 31280</strain>
    </source>
</reference>
<feature type="compositionally biased region" description="Polar residues" evidence="1">
    <location>
        <begin position="190"/>
        <end position="200"/>
    </location>
</feature>
<sequence>MTGHDRPARLNRAVLAVTGLLLLAAGGFALATRFAVLDVLAPDAPLVPGDALPPPWVWNVIAVAGTALGLLAVRWLVAQVARAPRSSLWRFDTDGSGRTELAASTALAPLLAEAGAYPGVREARGVLTGAGNAPRLELVISTDRDGEPGAIRRALATGGLPRLRRALDLDRLPTTVEFRLTGNPGVRTAPPTSSEQARER</sequence>
<dbReference type="EMBL" id="CP073249">
    <property type="protein sequence ID" value="QUF05653.1"/>
    <property type="molecule type" value="Genomic_DNA"/>
</dbReference>
<organism evidence="3 4">
    <name type="scientific">Actinosynnema pretiosum subsp. pretiosum</name>
    <dbReference type="NCBI Taxonomy" id="103721"/>
    <lineage>
        <taxon>Bacteria</taxon>
        <taxon>Bacillati</taxon>
        <taxon>Actinomycetota</taxon>
        <taxon>Actinomycetes</taxon>
        <taxon>Pseudonocardiales</taxon>
        <taxon>Pseudonocardiaceae</taxon>
        <taxon>Actinosynnema</taxon>
    </lineage>
</organism>
<gene>
    <name evidence="3" type="ORF">KCV87_06020</name>
</gene>
<proteinExistence type="predicted"/>